<evidence type="ECO:0000256" key="1">
    <source>
        <dbReference type="SAM" id="MobiDB-lite"/>
    </source>
</evidence>
<dbReference type="EMBL" id="KN846951">
    <property type="protein sequence ID" value="KIV87441.1"/>
    <property type="molecule type" value="Genomic_DNA"/>
</dbReference>
<organism evidence="3 4">
    <name type="scientific">Exophiala sideris</name>
    <dbReference type="NCBI Taxonomy" id="1016849"/>
    <lineage>
        <taxon>Eukaryota</taxon>
        <taxon>Fungi</taxon>
        <taxon>Dikarya</taxon>
        <taxon>Ascomycota</taxon>
        <taxon>Pezizomycotina</taxon>
        <taxon>Eurotiomycetes</taxon>
        <taxon>Chaetothyriomycetidae</taxon>
        <taxon>Chaetothyriales</taxon>
        <taxon>Herpotrichiellaceae</taxon>
        <taxon>Exophiala</taxon>
    </lineage>
</organism>
<proteinExistence type="predicted"/>
<evidence type="ECO:0000313" key="4">
    <source>
        <dbReference type="Proteomes" id="UP000053599"/>
    </source>
</evidence>
<dbReference type="STRING" id="1016849.A0A0D1XGX4"/>
<feature type="signal peptide" evidence="2">
    <location>
        <begin position="1"/>
        <end position="19"/>
    </location>
</feature>
<dbReference type="PANTHER" id="PTHR40640:SF1">
    <property type="entry name" value="ANCHORED GLYCOPROTEIN, PUTATIVE (AFU_ORTHOLOGUE AFUA_8G04860)-RELATED"/>
    <property type="match status" value="1"/>
</dbReference>
<feature type="region of interest" description="Disordered" evidence="1">
    <location>
        <begin position="167"/>
        <end position="225"/>
    </location>
</feature>
<dbReference type="AlphaFoldDB" id="A0A0D1XGX4"/>
<dbReference type="OrthoDB" id="4991875at2759"/>
<feature type="compositionally biased region" description="Low complexity" evidence="1">
    <location>
        <begin position="167"/>
        <end position="223"/>
    </location>
</feature>
<gene>
    <name evidence="3" type="ORF">PV11_02986</name>
</gene>
<name>A0A0D1XGX4_9EURO</name>
<dbReference type="PANTHER" id="PTHR40640">
    <property type="entry name" value="ANCHORED GLYCOPROTEIN, PUTATIVE (AFU_ORTHOLOGUE AFUA_8G04860)-RELATED"/>
    <property type="match status" value="1"/>
</dbReference>
<evidence type="ECO:0000256" key="2">
    <source>
        <dbReference type="SAM" id="SignalP"/>
    </source>
</evidence>
<protein>
    <recommendedName>
        <fullName evidence="5">GPI anchored protein</fullName>
    </recommendedName>
</protein>
<evidence type="ECO:0008006" key="5">
    <source>
        <dbReference type="Google" id="ProtNLM"/>
    </source>
</evidence>
<accession>A0A0D1XGX4</accession>
<dbReference type="HOGENOM" id="CLU_099918_0_0_1"/>
<dbReference type="Proteomes" id="UP000053599">
    <property type="component" value="Unassembled WGS sequence"/>
</dbReference>
<evidence type="ECO:0000313" key="3">
    <source>
        <dbReference type="EMBL" id="KIV87441.1"/>
    </source>
</evidence>
<keyword evidence="2" id="KW-0732">Signal</keyword>
<reference evidence="3 4" key="1">
    <citation type="submission" date="2015-01" db="EMBL/GenBank/DDBJ databases">
        <title>The Genome Sequence of Exophiala sideris CBS121828.</title>
        <authorList>
            <consortium name="The Broad Institute Genomics Platform"/>
            <person name="Cuomo C."/>
            <person name="de Hoog S."/>
            <person name="Gorbushina A."/>
            <person name="Stielow B."/>
            <person name="Teixiera M."/>
            <person name="Abouelleil A."/>
            <person name="Chapman S.B."/>
            <person name="Priest M."/>
            <person name="Young S.K."/>
            <person name="Wortman J."/>
            <person name="Nusbaum C."/>
            <person name="Birren B."/>
        </authorList>
    </citation>
    <scope>NUCLEOTIDE SEQUENCE [LARGE SCALE GENOMIC DNA]</scope>
    <source>
        <strain evidence="3 4">CBS 121828</strain>
    </source>
</reference>
<feature type="chain" id="PRO_5002236387" description="GPI anchored protein" evidence="2">
    <location>
        <begin position="20"/>
        <end position="247"/>
    </location>
</feature>
<sequence length="247" mass="23952">MTIAKAPALLLGLAAVAAAQSSVVSVFFPGADEQTLLGSVIKSDASKTTMAVGCPTDVDANDCGFPTPITVTVGPSTFYASESFESTSAIVDCALTGTTAGVCAETYIGPADMFDDTDTSALTATDASSDTSITTTATTVTLSSTDITYIPITLTTGELQVLTAAGTGATGSESTPSATGTTSSSGSQTAASTSATGSTKSGTSTSSGTAATASSGSKNGASKGDSRMMACGAVGAGLVGLLSIMLF</sequence>